<name>A0A9W7SZR1_9PEZI</name>
<proteinExistence type="predicted"/>
<gene>
    <name evidence="1" type="ORF">Tdes44962_MAKER01514</name>
</gene>
<sequence length="429" mass="47041">MEATAPIDPLQTSYAPLVGPLTEAEIRACPMDECHRELALLHFRRISKIVWHGEEQAALHSASRNAAREQLARMTLAVCDYTERPAKPEAPESSVESMITDLCEAALCASGSGGPFAQPVFFNPTLYKREQEIAMQKQVLQAGSADDVIELGYTFDPSANVLPDLRPPFEDIAGSIDWTKVLLRSRSEDNILRPQYAKLGGPLRKERIEKKLQKRSKSRHLIHWPPVSGHGDIKLPAPRERTETDVSDIEHPGQIFRPRTPSNNERLRRGLERCWKGPLRKRGVNKPGQQAIVAANQQLSRQLLNSDPLVAAEAGESSPSFPTVPGSPECMVTESPRDGAAVDKDQLVRTFDIGLRLRATDEAGMFTARLSTLLNNLAGTILAVRPEYEASDHGRAGSNDRQASHAQSSCSVAVGAAYGLSAGESHWAQ</sequence>
<keyword evidence="2" id="KW-1185">Reference proteome</keyword>
<comment type="caution">
    <text evidence="1">The sequence shown here is derived from an EMBL/GenBank/DDBJ whole genome shotgun (WGS) entry which is preliminary data.</text>
</comment>
<reference evidence="1 2" key="1">
    <citation type="journal article" date="2018" name="IMA Fungus">
        <title>IMA Genome-F 10: Nine draft genome sequences of Claviceps purpurea s.lat., including C. arundinis, C. humidiphila, and C. cf. spartinae, pseudomolecules for the pitch canker pathogen Fusarium circinatum, draft genome of Davidsoniella eucalypti, Grosmannia galeiformis, Quambalaria eucalypti, and Teratosphaeria destructans.</title>
        <authorList>
            <person name="Wingfield B.D."/>
            <person name="Liu M."/>
            <person name="Nguyen H.D."/>
            <person name="Lane F.A."/>
            <person name="Morgan S.W."/>
            <person name="De Vos L."/>
            <person name="Wilken P.M."/>
            <person name="Duong T.A."/>
            <person name="Aylward J."/>
            <person name="Coetzee M.P."/>
            <person name="Dadej K."/>
            <person name="De Beer Z.W."/>
            <person name="Findlay W."/>
            <person name="Havenga M."/>
            <person name="Kolarik M."/>
            <person name="Menzies J.G."/>
            <person name="Naidoo K."/>
            <person name="Pochopski O."/>
            <person name="Shoukouhi P."/>
            <person name="Santana Q.C."/>
            <person name="Seifert K.A."/>
            <person name="Soal N."/>
            <person name="Steenkamp E.T."/>
            <person name="Tatham C.T."/>
            <person name="van der Nest M.A."/>
            <person name="Wingfield M.J."/>
        </authorList>
    </citation>
    <scope>NUCLEOTIDE SEQUENCE [LARGE SCALE GENOMIC DNA]</scope>
    <source>
        <strain evidence="1">CMW44962</strain>
    </source>
</reference>
<accession>A0A9W7SZR1</accession>
<dbReference type="AlphaFoldDB" id="A0A9W7SZR1"/>
<evidence type="ECO:0000313" key="1">
    <source>
        <dbReference type="EMBL" id="KAH9844480.1"/>
    </source>
</evidence>
<organism evidence="1 2">
    <name type="scientific">Teratosphaeria destructans</name>
    <dbReference type="NCBI Taxonomy" id="418781"/>
    <lineage>
        <taxon>Eukaryota</taxon>
        <taxon>Fungi</taxon>
        <taxon>Dikarya</taxon>
        <taxon>Ascomycota</taxon>
        <taxon>Pezizomycotina</taxon>
        <taxon>Dothideomycetes</taxon>
        <taxon>Dothideomycetidae</taxon>
        <taxon>Mycosphaerellales</taxon>
        <taxon>Teratosphaeriaceae</taxon>
        <taxon>Teratosphaeria</taxon>
    </lineage>
</organism>
<dbReference type="OrthoDB" id="3850906at2759"/>
<protein>
    <submittedName>
        <fullName evidence="1">Uncharacterized protein</fullName>
    </submittedName>
</protein>
<reference evidence="1 2" key="2">
    <citation type="journal article" date="2021" name="Curr. Genet.">
        <title>Genetic response to nitrogen starvation in the aggressive Eucalyptus foliar pathogen Teratosphaeria destructans.</title>
        <authorList>
            <person name="Havenga M."/>
            <person name="Wingfield B.D."/>
            <person name="Wingfield M.J."/>
            <person name="Dreyer L.L."/>
            <person name="Roets F."/>
            <person name="Aylward J."/>
        </authorList>
    </citation>
    <scope>NUCLEOTIDE SEQUENCE [LARGE SCALE GENOMIC DNA]</scope>
    <source>
        <strain evidence="1">CMW44962</strain>
    </source>
</reference>
<dbReference type="EMBL" id="RIBY02000335">
    <property type="protein sequence ID" value="KAH9844480.1"/>
    <property type="molecule type" value="Genomic_DNA"/>
</dbReference>
<evidence type="ECO:0000313" key="2">
    <source>
        <dbReference type="Proteomes" id="UP001138500"/>
    </source>
</evidence>
<dbReference type="Proteomes" id="UP001138500">
    <property type="component" value="Unassembled WGS sequence"/>
</dbReference>